<evidence type="ECO:0000256" key="8">
    <source>
        <dbReference type="ARBA" id="ARBA00022857"/>
    </source>
</evidence>
<evidence type="ECO:0000313" key="20">
    <source>
        <dbReference type="EMBL" id="KAJ7389771.1"/>
    </source>
</evidence>
<evidence type="ECO:0000256" key="7">
    <source>
        <dbReference type="ARBA" id="ARBA00022848"/>
    </source>
</evidence>
<dbReference type="Gene3D" id="1.20.120.1630">
    <property type="match status" value="1"/>
</dbReference>
<feature type="domain" description="3-oxo-5-alpha-steroid 4-dehydrogenase C-terminal" evidence="19">
    <location>
        <begin position="119"/>
        <end position="267"/>
    </location>
</feature>
<evidence type="ECO:0000256" key="16">
    <source>
        <dbReference type="ARBA" id="ARBA00049166"/>
    </source>
</evidence>
<dbReference type="GO" id="GO:0047751">
    <property type="term" value="F:3-oxo-5-alpha-steroid 4-dehydrogenase (NADP+) activity"/>
    <property type="evidence" value="ECO:0007669"/>
    <property type="project" value="UniProtKB-EC"/>
</dbReference>
<comment type="catalytic activity">
    <reaction evidence="16">
        <text>androst-4-ene-3,17-dione + NADPH + H(+) = 5alpha-androstan-3,17-dione + NADP(+)</text>
        <dbReference type="Rhea" id="RHEA:50816"/>
        <dbReference type="ChEBI" id="CHEBI:15378"/>
        <dbReference type="ChEBI" id="CHEBI:15994"/>
        <dbReference type="ChEBI" id="CHEBI:16422"/>
        <dbReference type="ChEBI" id="CHEBI:57783"/>
        <dbReference type="ChEBI" id="CHEBI:58349"/>
    </reaction>
    <physiologicalReaction direction="left-to-right" evidence="16">
        <dbReference type="Rhea" id="RHEA:50817"/>
    </physiologicalReaction>
</comment>
<keyword evidence="9" id="KW-0726">Sexual differentiation</keyword>
<keyword evidence="21" id="KW-1185">Reference proteome</keyword>
<evidence type="ECO:0000256" key="17">
    <source>
        <dbReference type="ARBA" id="ARBA00049397"/>
    </source>
</evidence>
<dbReference type="InterPro" id="IPR016636">
    <property type="entry name" value="3-oxo-5-alpha-steroid_4-DH"/>
</dbReference>
<evidence type="ECO:0000256" key="13">
    <source>
        <dbReference type="ARBA" id="ARBA00023136"/>
    </source>
</evidence>
<comment type="catalytic activity">
    <reaction evidence="18">
        <text>a 3-oxo-5alpha-steroid + NADP(+) = a 3-oxo-Delta(4)-steroid + NADPH + H(+)</text>
        <dbReference type="Rhea" id="RHEA:54384"/>
        <dbReference type="ChEBI" id="CHEBI:13601"/>
        <dbReference type="ChEBI" id="CHEBI:15378"/>
        <dbReference type="ChEBI" id="CHEBI:47909"/>
        <dbReference type="ChEBI" id="CHEBI:57783"/>
        <dbReference type="ChEBI" id="CHEBI:58349"/>
        <dbReference type="EC" id="1.3.1.22"/>
    </reaction>
</comment>
<keyword evidence="7" id="KW-0492">Microsome</keyword>
<evidence type="ECO:0000256" key="10">
    <source>
        <dbReference type="ARBA" id="ARBA00022989"/>
    </source>
</evidence>
<keyword evidence="6" id="KW-0256">Endoplasmic reticulum</keyword>
<evidence type="ECO:0000256" key="1">
    <source>
        <dbReference type="ARBA" id="ARBA00004154"/>
    </source>
</evidence>
<gene>
    <name evidence="20" type="primary">SRD5A1</name>
    <name evidence="20" type="ORF">OS493_029193</name>
</gene>
<dbReference type="PIRSF" id="PIRSF015596">
    <property type="entry name" value="5_alpha-SR2"/>
    <property type="match status" value="1"/>
</dbReference>
<dbReference type="PANTHER" id="PTHR10556:SF57">
    <property type="entry name" value="3-OXO-5-ALPHA-STEROID 4-DEHYDROGENASE 1"/>
    <property type="match status" value="1"/>
</dbReference>
<evidence type="ECO:0000256" key="6">
    <source>
        <dbReference type="ARBA" id="ARBA00022824"/>
    </source>
</evidence>
<evidence type="ECO:0000313" key="21">
    <source>
        <dbReference type="Proteomes" id="UP001163046"/>
    </source>
</evidence>
<dbReference type="InterPro" id="IPR001104">
    <property type="entry name" value="3-oxo-5_a-steroid_4-DH_C"/>
</dbReference>
<evidence type="ECO:0000259" key="19">
    <source>
        <dbReference type="Pfam" id="PF02544"/>
    </source>
</evidence>
<comment type="similarity">
    <text evidence="3 18">Belongs to the steroid 5-alpha reductase family.</text>
</comment>
<keyword evidence="11 20" id="KW-0560">Oxidoreductase</keyword>
<protein>
    <recommendedName>
        <fullName evidence="18">3-oxo-5alpha-steroid 4-dehydrogenase (NADP(+))</fullName>
        <ecNumber evidence="18">1.3.1.22</ecNumber>
    </recommendedName>
</protein>
<dbReference type="GO" id="GO:0006702">
    <property type="term" value="P:androgen biosynthetic process"/>
    <property type="evidence" value="ECO:0007669"/>
    <property type="project" value="UniProtKB-ARBA"/>
</dbReference>
<organism evidence="20 21">
    <name type="scientific">Desmophyllum pertusum</name>
    <dbReference type="NCBI Taxonomy" id="174260"/>
    <lineage>
        <taxon>Eukaryota</taxon>
        <taxon>Metazoa</taxon>
        <taxon>Cnidaria</taxon>
        <taxon>Anthozoa</taxon>
        <taxon>Hexacorallia</taxon>
        <taxon>Scleractinia</taxon>
        <taxon>Caryophylliina</taxon>
        <taxon>Caryophylliidae</taxon>
        <taxon>Desmophyllum</taxon>
    </lineage>
</organism>
<dbReference type="GO" id="GO:0030154">
    <property type="term" value="P:cell differentiation"/>
    <property type="evidence" value="ECO:0007669"/>
    <property type="project" value="UniProtKB-KW"/>
</dbReference>
<evidence type="ECO:0000256" key="2">
    <source>
        <dbReference type="ARBA" id="ARBA00004477"/>
    </source>
</evidence>
<dbReference type="EC" id="1.3.1.22" evidence="18"/>
<dbReference type="EMBL" id="MU825425">
    <property type="protein sequence ID" value="KAJ7389771.1"/>
    <property type="molecule type" value="Genomic_DNA"/>
</dbReference>
<evidence type="ECO:0000256" key="12">
    <source>
        <dbReference type="ARBA" id="ARBA00023098"/>
    </source>
</evidence>
<dbReference type="OrthoDB" id="5788137at2759"/>
<evidence type="ECO:0000256" key="11">
    <source>
        <dbReference type="ARBA" id="ARBA00023002"/>
    </source>
</evidence>
<keyword evidence="10 18" id="KW-1133">Transmembrane helix</keyword>
<evidence type="ECO:0000256" key="5">
    <source>
        <dbReference type="ARBA" id="ARBA00022782"/>
    </source>
</evidence>
<keyword evidence="12" id="KW-0443">Lipid metabolism</keyword>
<dbReference type="GO" id="GO:0007548">
    <property type="term" value="P:sex differentiation"/>
    <property type="evidence" value="ECO:0007669"/>
    <property type="project" value="UniProtKB-KW"/>
</dbReference>
<evidence type="ECO:0000256" key="3">
    <source>
        <dbReference type="ARBA" id="ARBA00007742"/>
    </source>
</evidence>
<comment type="subcellular location">
    <subcellularLocation>
        <location evidence="2">Endoplasmic reticulum membrane</location>
        <topology evidence="2">Multi-pass membrane protein</topology>
    </subcellularLocation>
    <subcellularLocation>
        <location evidence="1">Microsome membrane</location>
        <topology evidence="1">Multi-pass membrane protein</topology>
    </subcellularLocation>
</comment>
<keyword evidence="8" id="KW-0521">NADP</keyword>
<dbReference type="Pfam" id="PF02544">
    <property type="entry name" value="Steroid_dh"/>
    <property type="match status" value="1"/>
</dbReference>
<reference evidence="20" key="1">
    <citation type="submission" date="2023-01" db="EMBL/GenBank/DDBJ databases">
        <title>Genome assembly of the deep-sea coral Lophelia pertusa.</title>
        <authorList>
            <person name="Herrera S."/>
            <person name="Cordes E."/>
        </authorList>
    </citation>
    <scope>NUCLEOTIDE SEQUENCE</scope>
    <source>
        <strain evidence="20">USNM1676648</strain>
        <tissue evidence="20">Polyp</tissue>
    </source>
</reference>
<evidence type="ECO:0000256" key="4">
    <source>
        <dbReference type="ARBA" id="ARBA00022692"/>
    </source>
</evidence>
<keyword evidence="5" id="KW-0221">Differentiation</keyword>
<evidence type="ECO:0000256" key="14">
    <source>
        <dbReference type="ARBA" id="ARBA00037789"/>
    </source>
</evidence>
<feature type="transmembrane region" description="Helical" evidence="18">
    <location>
        <begin position="58"/>
        <end position="82"/>
    </location>
</feature>
<dbReference type="FunFam" id="1.20.120.1630:FF:000002">
    <property type="entry name" value="Steroid 5 alpha-reductase 1"/>
    <property type="match status" value="1"/>
</dbReference>
<comment type="catalytic activity">
    <reaction evidence="15">
        <text>5alpha-pregnane-3,20-dione + NADP(+) = progesterone + NADPH + H(+)</text>
        <dbReference type="Rhea" id="RHEA:21952"/>
        <dbReference type="ChEBI" id="CHEBI:15378"/>
        <dbReference type="ChEBI" id="CHEBI:17026"/>
        <dbReference type="ChEBI" id="CHEBI:28952"/>
        <dbReference type="ChEBI" id="CHEBI:57783"/>
        <dbReference type="ChEBI" id="CHEBI:58349"/>
        <dbReference type="EC" id="1.3.1.22"/>
    </reaction>
    <physiologicalReaction direction="right-to-left" evidence="15">
        <dbReference type="Rhea" id="RHEA:21954"/>
    </physiologicalReaction>
</comment>
<sequence length="267" mass="30333">MDSSFAFLDGFDELQFIYIMSKIMIFVGVIVAICLVFLKAEYGRYFSSNSSQRYGFGVNVRVAWFVQELPAFLIPCVLLFYARKDALGMTPNTILLSLLLLHYTQRSLIYPWLITGGKPTPIFLAFLALQFCALNGYLQARYLTKYAHYEMSWLSNPCFVCGVVIFLAGMAINIHSDHTLRNLRKPGETGYKIPRGGMFTYVSGANFLGEIIEWSGFALACWSLPSLAFASFTALNIGPRAIQHHKWYLEKFEDYPKSRKALIPFVL</sequence>
<comment type="caution">
    <text evidence="20">The sequence shown here is derived from an EMBL/GenBank/DDBJ whole genome shotgun (WGS) entry which is preliminary data.</text>
</comment>
<comment type="function">
    <text evidence="14">Converts testosterone into 5-alpha-dihydrotestosterone and progesterone or corticosterone into their corresponding 5-alpha-3-oxosteroids. It plays a central role in sexual differentiation and androgen physiology.</text>
</comment>
<evidence type="ECO:0000256" key="15">
    <source>
        <dbReference type="ARBA" id="ARBA00048292"/>
    </source>
</evidence>
<comment type="catalytic activity">
    <reaction evidence="17">
        <text>17beta-hydroxy-5alpha-androstan-3-one + NADP(+) = testosterone + NADPH + H(+)</text>
        <dbReference type="Rhea" id="RHEA:50820"/>
        <dbReference type="ChEBI" id="CHEBI:15378"/>
        <dbReference type="ChEBI" id="CHEBI:16330"/>
        <dbReference type="ChEBI" id="CHEBI:17347"/>
        <dbReference type="ChEBI" id="CHEBI:57783"/>
        <dbReference type="ChEBI" id="CHEBI:58349"/>
        <dbReference type="EC" id="1.3.1.22"/>
    </reaction>
    <physiologicalReaction direction="right-to-left" evidence="17">
        <dbReference type="Rhea" id="RHEA:50822"/>
    </physiologicalReaction>
</comment>
<accession>A0A9X0D7W1</accession>
<feature type="transmembrane region" description="Helical" evidence="18">
    <location>
        <begin position="152"/>
        <end position="174"/>
    </location>
</feature>
<proteinExistence type="inferred from homology"/>
<dbReference type="GO" id="GO:0005789">
    <property type="term" value="C:endoplasmic reticulum membrane"/>
    <property type="evidence" value="ECO:0007669"/>
    <property type="project" value="UniProtKB-SubCell"/>
</dbReference>
<comment type="caution">
    <text evidence="18">Lacks conserved residue(s) required for the propagation of feature annotation.</text>
</comment>
<name>A0A9X0D7W1_9CNID</name>
<keyword evidence="4 18" id="KW-0812">Transmembrane</keyword>
<feature type="transmembrane region" description="Helical" evidence="18">
    <location>
        <begin position="16"/>
        <end position="38"/>
    </location>
</feature>
<dbReference type="InterPro" id="IPR039357">
    <property type="entry name" value="SRD5A/TECR"/>
</dbReference>
<dbReference type="PANTHER" id="PTHR10556">
    <property type="entry name" value="3-OXO-5-ALPHA-STEROID 4-DEHYDROGENASE"/>
    <property type="match status" value="1"/>
</dbReference>
<evidence type="ECO:0000256" key="9">
    <source>
        <dbReference type="ARBA" id="ARBA00022928"/>
    </source>
</evidence>
<keyword evidence="13 18" id="KW-0472">Membrane</keyword>
<dbReference type="AlphaFoldDB" id="A0A9X0D7W1"/>
<dbReference type="PROSITE" id="PS50244">
    <property type="entry name" value="S5A_REDUCTASE"/>
    <property type="match status" value="1"/>
</dbReference>
<evidence type="ECO:0000256" key="18">
    <source>
        <dbReference type="PIRNR" id="PIRNR015596"/>
    </source>
</evidence>
<dbReference type="Proteomes" id="UP001163046">
    <property type="component" value="Unassembled WGS sequence"/>
</dbReference>